<dbReference type="PROSITE" id="PS50995">
    <property type="entry name" value="HTH_MARR_2"/>
    <property type="match status" value="1"/>
</dbReference>
<dbReference type="GO" id="GO:0006950">
    <property type="term" value="P:response to stress"/>
    <property type="evidence" value="ECO:0007669"/>
    <property type="project" value="TreeGrafter"/>
</dbReference>
<evidence type="ECO:0000259" key="1">
    <source>
        <dbReference type="PROSITE" id="PS50995"/>
    </source>
</evidence>
<dbReference type="GO" id="GO:0003700">
    <property type="term" value="F:DNA-binding transcription factor activity"/>
    <property type="evidence" value="ECO:0007669"/>
    <property type="project" value="InterPro"/>
</dbReference>
<dbReference type="PRINTS" id="PR00598">
    <property type="entry name" value="HTHMARR"/>
</dbReference>
<dbReference type="SUPFAM" id="SSF46785">
    <property type="entry name" value="Winged helix' DNA-binding domain"/>
    <property type="match status" value="1"/>
</dbReference>
<dbReference type="RefSeq" id="WP_091049089.1">
    <property type="nucleotide sequence ID" value="NZ_FMCV01000021.1"/>
</dbReference>
<organism evidence="2 3">
    <name type="scientific">Micromonospora marina</name>
    <dbReference type="NCBI Taxonomy" id="307120"/>
    <lineage>
        <taxon>Bacteria</taxon>
        <taxon>Bacillati</taxon>
        <taxon>Actinomycetota</taxon>
        <taxon>Actinomycetes</taxon>
        <taxon>Micromonosporales</taxon>
        <taxon>Micromonosporaceae</taxon>
        <taxon>Micromonospora</taxon>
    </lineage>
</organism>
<dbReference type="InterPro" id="IPR036388">
    <property type="entry name" value="WH-like_DNA-bd_sf"/>
</dbReference>
<dbReference type="AlphaFoldDB" id="A0A1C4ZW71"/>
<dbReference type="InterPro" id="IPR036390">
    <property type="entry name" value="WH_DNA-bd_sf"/>
</dbReference>
<keyword evidence="2" id="KW-0238">DNA-binding</keyword>
<name>A0A1C4ZW71_9ACTN</name>
<dbReference type="PANTHER" id="PTHR33164:SF106">
    <property type="entry name" value="TRANSCRIPTIONAL REGULATORY PROTEIN"/>
    <property type="match status" value="1"/>
</dbReference>
<dbReference type="CDD" id="cd00090">
    <property type="entry name" value="HTH_ARSR"/>
    <property type="match status" value="1"/>
</dbReference>
<dbReference type="Proteomes" id="UP000198551">
    <property type="component" value="Unassembled WGS sequence"/>
</dbReference>
<dbReference type="Pfam" id="PF12802">
    <property type="entry name" value="MarR_2"/>
    <property type="match status" value="1"/>
</dbReference>
<dbReference type="PANTHER" id="PTHR33164">
    <property type="entry name" value="TRANSCRIPTIONAL REGULATOR, MARR FAMILY"/>
    <property type="match status" value="1"/>
</dbReference>
<protein>
    <submittedName>
        <fullName evidence="2">DNA-binding transcriptional regulator, MarR family</fullName>
    </submittedName>
</protein>
<accession>A0A1C4ZW71</accession>
<keyword evidence="3" id="KW-1185">Reference proteome</keyword>
<proteinExistence type="predicted"/>
<reference evidence="3" key="1">
    <citation type="submission" date="2016-06" db="EMBL/GenBank/DDBJ databases">
        <authorList>
            <person name="Varghese N."/>
        </authorList>
    </citation>
    <scope>NUCLEOTIDE SEQUENCE [LARGE SCALE GENOMIC DNA]</scope>
    <source>
        <strain evidence="3">DSM 45555</strain>
    </source>
</reference>
<dbReference type="InterPro" id="IPR000835">
    <property type="entry name" value="HTH_MarR-typ"/>
</dbReference>
<evidence type="ECO:0000313" key="2">
    <source>
        <dbReference type="EMBL" id="SCF37193.1"/>
    </source>
</evidence>
<dbReference type="InterPro" id="IPR039422">
    <property type="entry name" value="MarR/SlyA-like"/>
</dbReference>
<dbReference type="InterPro" id="IPR011991">
    <property type="entry name" value="ArsR-like_HTH"/>
</dbReference>
<dbReference type="EMBL" id="FMCV01000021">
    <property type="protein sequence ID" value="SCF37193.1"/>
    <property type="molecule type" value="Genomic_DNA"/>
</dbReference>
<feature type="domain" description="HTH marR-type" evidence="1">
    <location>
        <begin position="6"/>
        <end position="141"/>
    </location>
</feature>
<dbReference type="GO" id="GO:0003677">
    <property type="term" value="F:DNA binding"/>
    <property type="evidence" value="ECO:0007669"/>
    <property type="project" value="UniProtKB-KW"/>
</dbReference>
<gene>
    <name evidence="2" type="ORF">GA0070215_12131</name>
</gene>
<sequence length="171" mass="19078">MSRRTRNEVVFGLMRAWRAARLQTDLLDDTAFHKIGINRTDGRCLDALSEGPMTATTLAQACGISPNALTTVVDRLAERGLVERVKDPTDRRRVVVRLTALADHISTQLYGPVVQWSLHNFEKYSTDELELIEGFINSGREFQAEHVRYINELELSWDVPDAPATDGPGGG</sequence>
<dbReference type="SMART" id="SM00347">
    <property type="entry name" value="HTH_MARR"/>
    <property type="match status" value="1"/>
</dbReference>
<dbReference type="Gene3D" id="1.10.10.10">
    <property type="entry name" value="Winged helix-like DNA-binding domain superfamily/Winged helix DNA-binding domain"/>
    <property type="match status" value="1"/>
</dbReference>
<evidence type="ECO:0000313" key="3">
    <source>
        <dbReference type="Proteomes" id="UP000198551"/>
    </source>
</evidence>